<dbReference type="RefSeq" id="WP_209994452.1">
    <property type="nucleotide sequence ID" value="NZ_JBHUKY010000046.1"/>
</dbReference>
<protein>
    <submittedName>
        <fullName evidence="1">DUF6516 family protein</fullName>
    </submittedName>
</protein>
<comment type="caution">
    <text evidence="1">The sequence shown here is derived from an EMBL/GenBank/DDBJ whole genome shotgun (WGS) entry which is preliminary data.</text>
</comment>
<name>A0ABW5FF85_9BACL</name>
<gene>
    <name evidence="1" type="ORF">ACFSX3_22865</name>
</gene>
<sequence length="169" mass="19538">MTQSKIEQLALKKLLPANLFNITAQFGHLLETYPNVPGNSGIYGNYKRNTNKLDVLFPLKEHPVHGITGLHALESYDDAGYVRRYTYSWKIIIPKMGISLHHISAWGNDPHDLPDTPEEFKVITEPHHHHHIPGNRRHRKENWDVHTLEEAFNYVEPYIVNGIEYIGDN</sequence>
<proteinExistence type="predicted"/>
<keyword evidence="2" id="KW-1185">Reference proteome</keyword>
<evidence type="ECO:0000313" key="2">
    <source>
        <dbReference type="Proteomes" id="UP001597448"/>
    </source>
</evidence>
<organism evidence="1 2">
    <name type="scientific">Paenibacillus rhizoplanae</name>
    <dbReference type="NCBI Taxonomy" id="1917181"/>
    <lineage>
        <taxon>Bacteria</taxon>
        <taxon>Bacillati</taxon>
        <taxon>Bacillota</taxon>
        <taxon>Bacilli</taxon>
        <taxon>Bacillales</taxon>
        <taxon>Paenibacillaceae</taxon>
        <taxon>Paenibacillus</taxon>
    </lineage>
</organism>
<evidence type="ECO:0000313" key="1">
    <source>
        <dbReference type="EMBL" id="MFD2412737.1"/>
    </source>
</evidence>
<dbReference type="EMBL" id="JBHUKY010000046">
    <property type="protein sequence ID" value="MFD2412737.1"/>
    <property type="molecule type" value="Genomic_DNA"/>
</dbReference>
<dbReference type="Proteomes" id="UP001597448">
    <property type="component" value="Unassembled WGS sequence"/>
</dbReference>
<reference evidence="2" key="1">
    <citation type="journal article" date="2019" name="Int. J. Syst. Evol. Microbiol.">
        <title>The Global Catalogue of Microorganisms (GCM) 10K type strain sequencing project: providing services to taxonomists for standard genome sequencing and annotation.</title>
        <authorList>
            <consortium name="The Broad Institute Genomics Platform"/>
            <consortium name="The Broad Institute Genome Sequencing Center for Infectious Disease"/>
            <person name="Wu L."/>
            <person name="Ma J."/>
        </authorList>
    </citation>
    <scope>NUCLEOTIDE SEQUENCE [LARGE SCALE GENOMIC DNA]</scope>
    <source>
        <strain evidence="2">CCM 8725</strain>
    </source>
</reference>
<accession>A0ABW5FF85</accession>